<dbReference type="CDD" id="cd02440">
    <property type="entry name" value="AdoMet_MTases"/>
    <property type="match status" value="1"/>
</dbReference>
<dbReference type="EMBL" id="HBIZ01061324">
    <property type="protein sequence ID" value="CAE0785379.1"/>
    <property type="molecule type" value="Transcribed_RNA"/>
</dbReference>
<reference evidence="2" key="1">
    <citation type="submission" date="2021-01" db="EMBL/GenBank/DDBJ databases">
        <authorList>
            <person name="Corre E."/>
            <person name="Pelletier E."/>
            <person name="Niang G."/>
            <person name="Scheremetjew M."/>
            <person name="Finn R."/>
            <person name="Kale V."/>
            <person name="Holt S."/>
            <person name="Cochrane G."/>
            <person name="Meng A."/>
            <person name="Brown T."/>
            <person name="Cohen L."/>
        </authorList>
    </citation>
    <scope>NUCLEOTIDE SEQUENCE</scope>
    <source>
        <strain evidence="2">CCMP645</strain>
    </source>
</reference>
<sequence length="355" mass="38734">MRDVLLSNVVAAMFMFCITIPQVVVGAVTQPFAVDLRKSISWTGVCSPRVAQGHSSRLCIVGQCRLRTFENERRIIMLLDICCFEVEDLPALPNGDALVLRQTGTSKGVECLESNAGPAAGIASADDIRLWRAIWEYTRAELSHPLDVGHQVWPSANVLCRWMASNAEQFYGKTVLELGSGVGACGLYAAGLGASRVLLTDGSDDLLEVIAVNIAANTKQIASSSSVTESKLLWGSQPPQGPWDWVIASDVTYVDDAETYQQLSWTLSALAASGSRIVLAHEHRSRHISAVLASWDQDDAFLQLFRECAGRLGLQLYHLVGERPRSSVQGIFRLWTPDISLFEVSYSSFSNDVSA</sequence>
<dbReference type="PANTHER" id="PTHR14614:SF132">
    <property type="entry name" value="PROTEIN-LYSINE METHYLTRANSFERASE C42C1.13"/>
    <property type="match status" value="1"/>
</dbReference>
<proteinExistence type="predicted"/>
<evidence type="ECO:0000313" key="2">
    <source>
        <dbReference type="EMBL" id="CAE0785379.1"/>
    </source>
</evidence>
<keyword evidence="1" id="KW-0732">Signal</keyword>
<gene>
    <name evidence="2" type="ORF">PCAR00345_LOCUS38087</name>
</gene>
<protein>
    <recommendedName>
        <fullName evidence="3">Calmodulin-lysine N-methyltransferase</fullName>
    </recommendedName>
</protein>
<dbReference type="InterPro" id="IPR019410">
    <property type="entry name" value="Methyltransf_16"/>
</dbReference>
<feature type="chain" id="PRO_5031311844" description="Calmodulin-lysine N-methyltransferase" evidence="1">
    <location>
        <begin position="27"/>
        <end position="355"/>
    </location>
</feature>
<accession>A0A7S4C3V5</accession>
<dbReference type="AlphaFoldDB" id="A0A7S4C3V5"/>
<evidence type="ECO:0008006" key="3">
    <source>
        <dbReference type="Google" id="ProtNLM"/>
    </source>
</evidence>
<evidence type="ECO:0000256" key="1">
    <source>
        <dbReference type="SAM" id="SignalP"/>
    </source>
</evidence>
<dbReference type="InterPro" id="IPR029063">
    <property type="entry name" value="SAM-dependent_MTases_sf"/>
</dbReference>
<dbReference type="SUPFAM" id="SSF53335">
    <property type="entry name" value="S-adenosyl-L-methionine-dependent methyltransferases"/>
    <property type="match status" value="1"/>
</dbReference>
<name>A0A7S4C3V5_CHRCT</name>
<dbReference type="Gene3D" id="3.40.50.150">
    <property type="entry name" value="Vaccinia Virus protein VP39"/>
    <property type="match status" value="1"/>
</dbReference>
<feature type="signal peptide" evidence="1">
    <location>
        <begin position="1"/>
        <end position="26"/>
    </location>
</feature>
<dbReference type="Pfam" id="PF10294">
    <property type="entry name" value="Methyltransf_16"/>
    <property type="match status" value="1"/>
</dbReference>
<organism evidence="2">
    <name type="scientific">Chrysotila carterae</name>
    <name type="common">Marine alga</name>
    <name type="synonym">Syracosphaera carterae</name>
    <dbReference type="NCBI Taxonomy" id="13221"/>
    <lineage>
        <taxon>Eukaryota</taxon>
        <taxon>Haptista</taxon>
        <taxon>Haptophyta</taxon>
        <taxon>Prymnesiophyceae</taxon>
        <taxon>Isochrysidales</taxon>
        <taxon>Isochrysidaceae</taxon>
        <taxon>Chrysotila</taxon>
    </lineage>
</organism>
<dbReference type="PANTHER" id="PTHR14614">
    <property type="entry name" value="HEPATOCELLULAR CARCINOMA-ASSOCIATED ANTIGEN"/>
    <property type="match status" value="1"/>
</dbReference>